<dbReference type="InterPro" id="IPR036390">
    <property type="entry name" value="WH_DNA-bd_sf"/>
</dbReference>
<dbReference type="EMBL" id="JBHSTE010000005">
    <property type="protein sequence ID" value="MFC6334078.1"/>
    <property type="molecule type" value="Genomic_DNA"/>
</dbReference>
<dbReference type="Pfam" id="PF10400">
    <property type="entry name" value="Vir_act_alpha_C"/>
    <property type="match status" value="1"/>
</dbReference>
<keyword evidence="4" id="KW-1185">Reference proteome</keyword>
<evidence type="ECO:0000259" key="2">
    <source>
        <dbReference type="Pfam" id="PF10400"/>
    </source>
</evidence>
<dbReference type="InterPro" id="IPR018309">
    <property type="entry name" value="Tscrpt_reg_PadR_C"/>
</dbReference>
<sequence>MSSYNHTTYAILGILTTSCRSGYAIKQFIDRSLNHFWKISYGQIYPTLKLITEEGLAVIQTSSQQGKPDRHEYELTDKGKTVLREWLEQPIEQLSVERNEVLLKLFFGSHQSKQQTVYILQDYKQKLAQRYETYVSIENSILEHATDEEKDAEYWLLTLDYGKRTTVAAIEWCEHALQQFEFKERS</sequence>
<evidence type="ECO:0000313" key="4">
    <source>
        <dbReference type="Proteomes" id="UP001596233"/>
    </source>
</evidence>
<feature type="domain" description="Transcription regulator PadR C-terminal" evidence="2">
    <location>
        <begin position="98"/>
        <end position="180"/>
    </location>
</feature>
<dbReference type="SUPFAM" id="SSF46785">
    <property type="entry name" value="Winged helix' DNA-binding domain"/>
    <property type="match status" value="1"/>
</dbReference>
<dbReference type="InterPro" id="IPR005149">
    <property type="entry name" value="Tscrpt_reg_PadR_N"/>
</dbReference>
<gene>
    <name evidence="3" type="ORF">ACFP56_15730</name>
</gene>
<dbReference type="InterPro" id="IPR036388">
    <property type="entry name" value="WH-like_DNA-bd_sf"/>
</dbReference>
<evidence type="ECO:0000259" key="1">
    <source>
        <dbReference type="Pfam" id="PF03551"/>
    </source>
</evidence>
<evidence type="ECO:0000313" key="3">
    <source>
        <dbReference type="EMBL" id="MFC6334078.1"/>
    </source>
</evidence>
<dbReference type="Gene3D" id="6.10.140.190">
    <property type="match status" value="1"/>
</dbReference>
<dbReference type="PANTHER" id="PTHR43252">
    <property type="entry name" value="TRANSCRIPTIONAL REGULATOR YQJI"/>
    <property type="match status" value="1"/>
</dbReference>
<dbReference type="RefSeq" id="WP_379236771.1">
    <property type="nucleotide sequence ID" value="NZ_JBHSTE010000005.1"/>
</dbReference>
<accession>A0ABW1V6E8</accession>
<dbReference type="Proteomes" id="UP001596233">
    <property type="component" value="Unassembled WGS sequence"/>
</dbReference>
<dbReference type="Pfam" id="PF03551">
    <property type="entry name" value="PadR"/>
    <property type="match status" value="1"/>
</dbReference>
<feature type="domain" description="Transcription regulator PadR N-terminal" evidence="1">
    <location>
        <begin position="11"/>
        <end position="85"/>
    </location>
</feature>
<organism evidence="3 4">
    <name type="scientific">Paenibacillus septentrionalis</name>
    <dbReference type="NCBI Taxonomy" id="429342"/>
    <lineage>
        <taxon>Bacteria</taxon>
        <taxon>Bacillati</taxon>
        <taxon>Bacillota</taxon>
        <taxon>Bacilli</taxon>
        <taxon>Bacillales</taxon>
        <taxon>Paenibacillaceae</taxon>
        <taxon>Paenibacillus</taxon>
    </lineage>
</organism>
<reference evidence="4" key="1">
    <citation type="journal article" date="2019" name="Int. J. Syst. Evol. Microbiol.">
        <title>The Global Catalogue of Microorganisms (GCM) 10K type strain sequencing project: providing services to taxonomists for standard genome sequencing and annotation.</title>
        <authorList>
            <consortium name="The Broad Institute Genomics Platform"/>
            <consortium name="The Broad Institute Genome Sequencing Center for Infectious Disease"/>
            <person name="Wu L."/>
            <person name="Ma J."/>
        </authorList>
    </citation>
    <scope>NUCLEOTIDE SEQUENCE [LARGE SCALE GENOMIC DNA]</scope>
    <source>
        <strain evidence="4">PCU 280</strain>
    </source>
</reference>
<name>A0ABW1V6E8_9BACL</name>
<comment type="caution">
    <text evidence="3">The sequence shown here is derived from an EMBL/GenBank/DDBJ whole genome shotgun (WGS) entry which is preliminary data.</text>
</comment>
<protein>
    <submittedName>
        <fullName evidence="3">PadR family transcriptional regulator</fullName>
    </submittedName>
</protein>
<dbReference type="Gene3D" id="1.10.10.10">
    <property type="entry name" value="Winged helix-like DNA-binding domain superfamily/Winged helix DNA-binding domain"/>
    <property type="match status" value="1"/>
</dbReference>
<dbReference type="PANTHER" id="PTHR43252:SF6">
    <property type="entry name" value="NEGATIVE TRANSCRIPTION REGULATOR PADR"/>
    <property type="match status" value="1"/>
</dbReference>
<proteinExistence type="predicted"/>